<accession>A0A2P2MR19</accession>
<proteinExistence type="predicted"/>
<protein>
    <submittedName>
        <fullName evidence="1">Uncharacterized protein</fullName>
    </submittedName>
</protein>
<name>A0A2P2MR19_RHIMU</name>
<reference evidence="1" key="1">
    <citation type="submission" date="2018-02" db="EMBL/GenBank/DDBJ databases">
        <title>Rhizophora mucronata_Transcriptome.</title>
        <authorList>
            <person name="Meera S.P."/>
            <person name="Sreeshan A."/>
            <person name="Augustine A."/>
        </authorList>
    </citation>
    <scope>NUCLEOTIDE SEQUENCE</scope>
    <source>
        <tissue evidence="1">Leaf</tissue>
    </source>
</reference>
<dbReference type="AlphaFoldDB" id="A0A2P2MR19"/>
<organism evidence="1">
    <name type="scientific">Rhizophora mucronata</name>
    <name type="common">Asiatic mangrove</name>
    <dbReference type="NCBI Taxonomy" id="61149"/>
    <lineage>
        <taxon>Eukaryota</taxon>
        <taxon>Viridiplantae</taxon>
        <taxon>Streptophyta</taxon>
        <taxon>Embryophyta</taxon>
        <taxon>Tracheophyta</taxon>
        <taxon>Spermatophyta</taxon>
        <taxon>Magnoliopsida</taxon>
        <taxon>eudicotyledons</taxon>
        <taxon>Gunneridae</taxon>
        <taxon>Pentapetalae</taxon>
        <taxon>rosids</taxon>
        <taxon>fabids</taxon>
        <taxon>Malpighiales</taxon>
        <taxon>Rhizophoraceae</taxon>
        <taxon>Rhizophora</taxon>
    </lineage>
</organism>
<sequence>MLLLNSLPPKSRVSKWSLDSFSKPSFSIQPSILFQDKSRLVRSLKGRNKEAFKYHPPEPGSTAYERSTPVTRFVVSLHETLSHLQQSASISQ</sequence>
<evidence type="ECO:0000313" key="1">
    <source>
        <dbReference type="EMBL" id="MBX32656.1"/>
    </source>
</evidence>
<dbReference type="EMBL" id="GGEC01052172">
    <property type="protein sequence ID" value="MBX32656.1"/>
    <property type="molecule type" value="Transcribed_RNA"/>
</dbReference>